<reference evidence="1" key="1">
    <citation type="submission" date="2023-07" db="EMBL/GenBank/DDBJ databases">
        <authorList>
            <person name="Kim M.K."/>
        </authorList>
    </citation>
    <scope>NUCLEOTIDE SEQUENCE</scope>
    <source>
        <strain evidence="1">CA1-15</strain>
    </source>
</reference>
<evidence type="ECO:0000313" key="2">
    <source>
        <dbReference type="Proteomes" id="UP001176468"/>
    </source>
</evidence>
<dbReference type="RefSeq" id="WP_304561926.1">
    <property type="nucleotide sequence ID" value="NZ_JAUQSZ010000009.1"/>
</dbReference>
<dbReference type="EMBL" id="JAUQSZ010000009">
    <property type="protein sequence ID" value="MDO7843475.1"/>
    <property type="molecule type" value="Genomic_DNA"/>
</dbReference>
<dbReference type="Proteomes" id="UP001176468">
    <property type="component" value="Unassembled WGS sequence"/>
</dbReference>
<name>A0ABT9A0Y4_9SPHN</name>
<protein>
    <submittedName>
        <fullName evidence="1">Uncharacterized protein</fullName>
    </submittedName>
</protein>
<organism evidence="1 2">
    <name type="scientific">Sphingomonas immobilis</name>
    <dbReference type="NCBI Taxonomy" id="3063997"/>
    <lineage>
        <taxon>Bacteria</taxon>
        <taxon>Pseudomonadati</taxon>
        <taxon>Pseudomonadota</taxon>
        <taxon>Alphaproteobacteria</taxon>
        <taxon>Sphingomonadales</taxon>
        <taxon>Sphingomonadaceae</taxon>
        <taxon>Sphingomonas</taxon>
    </lineage>
</organism>
<keyword evidence="2" id="KW-1185">Reference proteome</keyword>
<accession>A0ABT9A0Y4</accession>
<sequence>MAQLALEPTLDEARIDSGRRFYSAITELGIQPDFLCWMLFQDDLQLVMVTSLVDRVGSLQIYEMLFKAQDAGLIPEDFNLWEVSLYSQHSEIGVDLPRQLNRIGREGFVTFGEGMQDIAVERTMFLSGELDPAAIAGLGVYSVAATKFNATEDLRRWKFAERKIMSRAA</sequence>
<gene>
    <name evidence="1" type="ORF">Q5H94_14155</name>
</gene>
<evidence type="ECO:0000313" key="1">
    <source>
        <dbReference type="EMBL" id="MDO7843475.1"/>
    </source>
</evidence>
<comment type="caution">
    <text evidence="1">The sequence shown here is derived from an EMBL/GenBank/DDBJ whole genome shotgun (WGS) entry which is preliminary data.</text>
</comment>
<proteinExistence type="predicted"/>